<dbReference type="InterPro" id="IPR000560">
    <property type="entry name" value="His_Pase_clade-2"/>
</dbReference>
<evidence type="ECO:0000256" key="3">
    <source>
        <dbReference type="SAM" id="MobiDB-lite"/>
    </source>
</evidence>
<dbReference type="SUPFAM" id="SSF53254">
    <property type="entry name" value="Phosphoglycerate mutase-like"/>
    <property type="match status" value="1"/>
</dbReference>
<dbReference type="Gene3D" id="3.40.50.1240">
    <property type="entry name" value="Phosphoglycerate mutase-like"/>
    <property type="match status" value="1"/>
</dbReference>
<feature type="compositionally biased region" description="Basic and acidic residues" evidence="3">
    <location>
        <begin position="473"/>
        <end position="485"/>
    </location>
</feature>
<evidence type="ECO:0000256" key="4">
    <source>
        <dbReference type="SAM" id="Phobius"/>
    </source>
</evidence>
<comment type="caution">
    <text evidence="6">The sequence shown here is derived from an EMBL/GenBank/DDBJ whole genome shotgun (WGS) entry which is preliminary data.</text>
</comment>
<dbReference type="GO" id="GO:0003993">
    <property type="term" value="F:acid phosphatase activity"/>
    <property type="evidence" value="ECO:0007669"/>
    <property type="project" value="UniProtKB-EC"/>
</dbReference>
<keyword evidence="4" id="KW-0472">Membrane</keyword>
<keyword evidence="5" id="KW-0732">Signal</keyword>
<feature type="region of interest" description="Disordered" evidence="3">
    <location>
        <begin position="439"/>
        <end position="491"/>
    </location>
</feature>
<reference evidence="6 7" key="1">
    <citation type="journal article" date="2015" name="Plant Cell">
        <title>Oil accumulation by the oleaginous diatom Fistulifera solaris as revealed by the genome and transcriptome.</title>
        <authorList>
            <person name="Tanaka T."/>
            <person name="Maeda Y."/>
            <person name="Veluchamy A."/>
            <person name="Tanaka M."/>
            <person name="Abida H."/>
            <person name="Marechal E."/>
            <person name="Bowler C."/>
            <person name="Muto M."/>
            <person name="Sunaga Y."/>
            <person name="Tanaka M."/>
            <person name="Yoshino T."/>
            <person name="Taniguchi T."/>
            <person name="Fukuda Y."/>
            <person name="Nemoto M."/>
            <person name="Matsumoto M."/>
            <person name="Wong P.S."/>
            <person name="Aburatani S."/>
            <person name="Fujibuchi W."/>
        </authorList>
    </citation>
    <scope>NUCLEOTIDE SEQUENCE [LARGE SCALE GENOMIC DNA]</scope>
    <source>
        <strain evidence="6 7">JPCC DA0580</strain>
    </source>
</reference>
<gene>
    <name evidence="6" type="ORF">FisN_32Lh050</name>
</gene>
<dbReference type="Proteomes" id="UP000198406">
    <property type="component" value="Unassembled WGS sequence"/>
</dbReference>
<dbReference type="EC" id="3.1.3.2" evidence="6"/>
<name>A0A1Z5JFT3_FISSO</name>
<evidence type="ECO:0000313" key="7">
    <source>
        <dbReference type="Proteomes" id="UP000198406"/>
    </source>
</evidence>
<comment type="similarity">
    <text evidence="1">Belongs to the histidine acid phosphatase family.</text>
</comment>
<keyword evidence="4" id="KW-0812">Transmembrane</keyword>
<keyword evidence="7" id="KW-1185">Reference proteome</keyword>
<feature type="chain" id="PRO_5012306379" evidence="5">
    <location>
        <begin position="24"/>
        <end position="491"/>
    </location>
</feature>
<sequence length="491" mass="55438">MFNTVLFRALTALGLLAFSYSHAMTLHQIHIITRHGSRYVLTKNHTSLGEGTSAFLTSTGIQQMHDLGIQLRDKYSDHFDFLPNYDPQLVYFESSDFDRTIVSASALASGLFHVENSTVPVHVPVHTFQLENDLYIRAYDKCSQFTKDLNALYKSPEWIQIQEENDGLLRKLATIRSFQKYADANGRVSLAQVWNVYDAIYVAKSECESNAQDARVVCESLEDPFVKDVVSDTEFEQLRRLVGKSEFLRYRTHSAARFVAYNLLARITSRIVFEDAKFSREDGSAKIYLYSGHYPLLLALFAALDHTYSDDGIPNYSTAIVIEVYEDENKEKRVVYNYHGGQGLEDATIQSPVRFLGRHCDAESCPFENLLQLVEDWSEKTWCDTCGGNSQVDVCLQYEEVECEARTGLATFGGAVLGLVVGIIGMFFWGRVSHEKKASTASRSTEQPLEYSPKELSSAQQDDEHNLTTISTEEAKFEHHDDKSEGGASFL</sequence>
<organism evidence="6 7">
    <name type="scientific">Fistulifera solaris</name>
    <name type="common">Oleaginous diatom</name>
    <dbReference type="NCBI Taxonomy" id="1519565"/>
    <lineage>
        <taxon>Eukaryota</taxon>
        <taxon>Sar</taxon>
        <taxon>Stramenopiles</taxon>
        <taxon>Ochrophyta</taxon>
        <taxon>Bacillariophyta</taxon>
        <taxon>Bacillariophyceae</taxon>
        <taxon>Bacillariophycidae</taxon>
        <taxon>Naviculales</taxon>
        <taxon>Naviculaceae</taxon>
        <taxon>Fistulifera</taxon>
    </lineage>
</organism>
<dbReference type="EMBL" id="BDSP01000056">
    <property type="protein sequence ID" value="GAX12877.1"/>
    <property type="molecule type" value="Genomic_DNA"/>
</dbReference>
<dbReference type="AlphaFoldDB" id="A0A1Z5JFT3"/>
<accession>A0A1Z5JFT3</accession>
<dbReference type="PANTHER" id="PTHR11567:SF110">
    <property type="entry name" value="2-PHOSPHOXYLOSE PHOSPHATASE 1"/>
    <property type="match status" value="1"/>
</dbReference>
<dbReference type="InParanoid" id="A0A1Z5JFT3"/>
<dbReference type="InterPro" id="IPR029033">
    <property type="entry name" value="His_PPase_superfam"/>
</dbReference>
<evidence type="ECO:0000256" key="5">
    <source>
        <dbReference type="SAM" id="SignalP"/>
    </source>
</evidence>
<protein>
    <submittedName>
        <fullName evidence="6">Lysosomal acid phosphatase</fullName>
        <ecNumber evidence="6">3.1.3.2</ecNumber>
    </submittedName>
</protein>
<dbReference type="OrthoDB" id="258392at2759"/>
<evidence type="ECO:0000256" key="1">
    <source>
        <dbReference type="ARBA" id="ARBA00005375"/>
    </source>
</evidence>
<dbReference type="PANTHER" id="PTHR11567">
    <property type="entry name" value="ACID PHOSPHATASE-RELATED"/>
    <property type="match status" value="1"/>
</dbReference>
<feature type="transmembrane region" description="Helical" evidence="4">
    <location>
        <begin position="409"/>
        <end position="429"/>
    </location>
</feature>
<evidence type="ECO:0000313" key="6">
    <source>
        <dbReference type="EMBL" id="GAX12877.1"/>
    </source>
</evidence>
<proteinExistence type="inferred from homology"/>
<feature type="signal peptide" evidence="5">
    <location>
        <begin position="1"/>
        <end position="23"/>
    </location>
</feature>
<dbReference type="Pfam" id="PF00328">
    <property type="entry name" value="His_Phos_2"/>
    <property type="match status" value="1"/>
</dbReference>
<dbReference type="InterPro" id="IPR050645">
    <property type="entry name" value="Histidine_acid_phosphatase"/>
</dbReference>
<evidence type="ECO:0000256" key="2">
    <source>
        <dbReference type="ARBA" id="ARBA00022801"/>
    </source>
</evidence>
<keyword evidence="4" id="KW-1133">Transmembrane helix</keyword>
<keyword evidence="2 6" id="KW-0378">Hydrolase</keyword>
<dbReference type="CDD" id="cd07061">
    <property type="entry name" value="HP_HAP_like"/>
    <property type="match status" value="1"/>
</dbReference>